<feature type="transmembrane region" description="Helical" evidence="2">
    <location>
        <begin position="12"/>
        <end position="31"/>
    </location>
</feature>
<feature type="region of interest" description="Disordered" evidence="1">
    <location>
        <begin position="744"/>
        <end position="764"/>
    </location>
</feature>
<evidence type="ECO:0000259" key="3">
    <source>
        <dbReference type="Pfam" id="PF13116"/>
    </source>
</evidence>
<dbReference type="GO" id="GO:0005886">
    <property type="term" value="C:plasma membrane"/>
    <property type="evidence" value="ECO:0007669"/>
    <property type="project" value="TreeGrafter"/>
</dbReference>
<dbReference type="InterPro" id="IPR052894">
    <property type="entry name" value="AsmA-related"/>
</dbReference>
<dbReference type="PANTHER" id="PTHR30441">
    <property type="entry name" value="DUF748 DOMAIN-CONTAINING PROTEIN"/>
    <property type="match status" value="1"/>
</dbReference>
<feature type="domain" description="YhdP central" evidence="3">
    <location>
        <begin position="3"/>
        <end position="346"/>
    </location>
</feature>
<dbReference type="EMBL" id="VNIB01000007">
    <property type="protein sequence ID" value="TYO98320.1"/>
    <property type="molecule type" value="Genomic_DNA"/>
</dbReference>
<dbReference type="Proteomes" id="UP000324159">
    <property type="component" value="Unassembled WGS sequence"/>
</dbReference>
<evidence type="ECO:0000313" key="5">
    <source>
        <dbReference type="Proteomes" id="UP000324159"/>
    </source>
</evidence>
<dbReference type="PANTHER" id="PTHR30441:SF4">
    <property type="entry name" value="PROTEIN ASMA"/>
    <property type="match status" value="1"/>
</dbReference>
<keyword evidence="2" id="KW-0472">Membrane</keyword>
<dbReference type="GO" id="GO:0090313">
    <property type="term" value="P:regulation of protein targeting to membrane"/>
    <property type="evidence" value="ECO:0007669"/>
    <property type="project" value="TreeGrafter"/>
</dbReference>
<dbReference type="OrthoDB" id="9758737at2"/>
<comment type="caution">
    <text evidence="4">The sequence shown here is derived from an EMBL/GenBank/DDBJ whole genome shotgun (WGS) entry which is preliminary data.</text>
</comment>
<dbReference type="AlphaFoldDB" id="A0A5D3WK90"/>
<gene>
    <name evidence="4" type="ORF">EDC39_107121</name>
</gene>
<dbReference type="Pfam" id="PF13116">
    <property type="entry name" value="YhdP"/>
    <property type="match status" value="2"/>
</dbReference>
<protein>
    <submittedName>
        <fullName evidence="4">Uncharacterized protein DUF3971</fullName>
    </submittedName>
</protein>
<organism evidence="4 5">
    <name type="scientific">Geothermobacter ehrlichii</name>
    <dbReference type="NCBI Taxonomy" id="213224"/>
    <lineage>
        <taxon>Bacteria</taxon>
        <taxon>Pseudomonadati</taxon>
        <taxon>Thermodesulfobacteriota</taxon>
        <taxon>Desulfuromonadia</taxon>
        <taxon>Desulfuromonadales</taxon>
        <taxon>Geothermobacteraceae</taxon>
        <taxon>Geothermobacter</taxon>
    </lineage>
</organism>
<evidence type="ECO:0000256" key="1">
    <source>
        <dbReference type="SAM" id="MobiDB-lite"/>
    </source>
</evidence>
<sequence>MARKSSRQIARIIILLFCLGALGLSLFLATFDLNRYRGEIESALSDLFRRPVRFASIRFSVTKGLAIDCNQLVIGKDASDTIYLQADHLYIKVGLLPLLQGQLTLRKIILARPQLVINLDRPQKAGPAPPADSGSDWSDTGLSEIRIHDGAIELRFPRKSGYPPLRLTGADLGLGARPDGRLDLVLDARLEKERLSTPLHLEGIVRGDSPLQWGRNPLTLALRLHGLPLDAIDHRLLPDGVALAGRADLDCRLQGNPNEELAFDLDLAADSGSLMRRERPPLPLGRWRLQGTWRRQNGTQSLAGLTLNHGRLRLNGELQLDRDNLAGQIRLAPLALDELRPWLPQADLPRPTGTLGFDLVLPRTPWTELTATGLLRRLRGEFRLADLALPLEKLPPLEQGEARLRLADSVLSIERFTASWQGRTQQLQGRVDLTGDIPTLELNAELSPPLTALLQKTGMDANRIDLNGPLPVQARINGPLANPRLAIEGDLTRLTANLGGWFRKQAGEAGTMKLQLQYGNGGWTIERGRITLAATSVDFNGSIGSRGAYSLHLSSDAVDLRRLGTSRHLAWYRLRGTAGLDLQLAGSADRPLQINGRITLQNAGTHLTSILADLDRIKGTFLFHGRSFDTVLLNARLGDSPVTIQARLADFDRPRLELRLQGRKVRADELIFKTTDNWFHNLDAELAIDGDGIRFKKVAVRLDGGTDCVVSGAMLGWKNPQVQLQANAAWADIDEIIGLWRGPAKAHSPAAEGPPASGKKSRQGTLVTVEARVARGRFGRLNFTEAAGTVTSDGRGLLTVFPLHFRAREGYATGMVISDGTGPGPTRLKIAGHAENFPAAAIHRDLLQQKSLLSGTLRGDFYLEGEAGRNFIPTLDGGVSLEVRDGVLNKFAFLSKVFSLLNVSQLFAFKLPDLVEKGMPYQSLTVTVSIEQGIVHTEDLLLRSEAMDLSFVGDYDLPRNRLDAVVGVKPLKTVDRIITKIPIAGWILGGRERALVTAHFKITGDASKPQVEAIPVTSLSKKIFGIFKRVLTLPGEVLTDPGKVLLPQPSDPEK</sequence>
<keyword evidence="5" id="KW-1185">Reference proteome</keyword>
<name>A0A5D3WK90_9BACT</name>
<feature type="domain" description="YhdP central" evidence="3">
    <location>
        <begin position="872"/>
        <end position="1011"/>
    </location>
</feature>
<proteinExistence type="predicted"/>
<dbReference type="InterPro" id="IPR025263">
    <property type="entry name" value="YhdP_central"/>
</dbReference>
<dbReference type="RefSeq" id="WP_148896086.1">
    <property type="nucleotide sequence ID" value="NZ_VNIB01000007.1"/>
</dbReference>
<evidence type="ECO:0000313" key="4">
    <source>
        <dbReference type="EMBL" id="TYO98320.1"/>
    </source>
</evidence>
<accession>A0A5D3WK90</accession>
<keyword evidence="2" id="KW-0812">Transmembrane</keyword>
<evidence type="ECO:0000256" key="2">
    <source>
        <dbReference type="SAM" id="Phobius"/>
    </source>
</evidence>
<reference evidence="4 5" key="1">
    <citation type="submission" date="2019-07" db="EMBL/GenBank/DDBJ databases">
        <title>Genomic Encyclopedia of Type Strains, Phase IV (KMG-IV): sequencing the most valuable type-strain genomes for metagenomic binning, comparative biology and taxonomic classification.</title>
        <authorList>
            <person name="Goeker M."/>
        </authorList>
    </citation>
    <scope>NUCLEOTIDE SEQUENCE [LARGE SCALE GENOMIC DNA]</scope>
    <source>
        <strain evidence="4 5">SS015</strain>
    </source>
</reference>
<keyword evidence="2" id="KW-1133">Transmembrane helix</keyword>